<dbReference type="InterPro" id="IPR046348">
    <property type="entry name" value="SIS_dom_sf"/>
</dbReference>
<keyword evidence="3" id="KW-1185">Reference proteome</keyword>
<evidence type="ECO:0000313" key="2">
    <source>
        <dbReference type="EMBL" id="MCV2368576.1"/>
    </source>
</evidence>
<dbReference type="InterPro" id="IPR050099">
    <property type="entry name" value="SIS_GmhA/DiaA_subfam"/>
</dbReference>
<evidence type="ECO:0000259" key="1">
    <source>
        <dbReference type="PROSITE" id="PS51464"/>
    </source>
</evidence>
<gene>
    <name evidence="2" type="ORF">LNV07_10800</name>
</gene>
<organism evidence="2 3">
    <name type="scientific">Roseateles oligotrophus</name>
    <dbReference type="NCBI Taxonomy" id="1769250"/>
    <lineage>
        <taxon>Bacteria</taxon>
        <taxon>Pseudomonadati</taxon>
        <taxon>Pseudomonadota</taxon>
        <taxon>Betaproteobacteria</taxon>
        <taxon>Burkholderiales</taxon>
        <taxon>Sphaerotilaceae</taxon>
        <taxon>Roseateles</taxon>
    </lineage>
</organism>
<name>A0ABT2YEV3_9BURK</name>
<dbReference type="CDD" id="cd05006">
    <property type="entry name" value="SIS_GmhA"/>
    <property type="match status" value="1"/>
</dbReference>
<dbReference type="RefSeq" id="WP_263571164.1">
    <property type="nucleotide sequence ID" value="NZ_JAJIRN010000004.1"/>
</dbReference>
<dbReference type="PANTHER" id="PTHR30390:SF6">
    <property type="entry name" value="DNAA INITIATOR-ASSOCIATING PROTEIN DIAA"/>
    <property type="match status" value="1"/>
</dbReference>
<dbReference type="InterPro" id="IPR035461">
    <property type="entry name" value="GmhA/DiaA"/>
</dbReference>
<dbReference type="EMBL" id="JAJIRN010000004">
    <property type="protein sequence ID" value="MCV2368576.1"/>
    <property type="molecule type" value="Genomic_DNA"/>
</dbReference>
<protein>
    <submittedName>
        <fullName evidence="2">SIS domain-containing protein</fullName>
    </submittedName>
</protein>
<sequence length="191" mass="20427">MLEQRIQQQFFESADLLYQAAETLSRPLATAAQMLLDGITGGGRVLCCGLGLSALDASYMAALLVGRFEQDRPGLAAWSLDTQAHGSDSEVAALTRQVQAHGHPGDLLLLFESRQAGLGNWAEVLAAAHEQDMSVIAITGSQGDELRGLLRDTDVQIRVQHPRSARVAEAQRLLAHCLCDAVDVQLLGAGE</sequence>
<dbReference type="PROSITE" id="PS51464">
    <property type="entry name" value="SIS"/>
    <property type="match status" value="1"/>
</dbReference>
<dbReference type="Proteomes" id="UP001209701">
    <property type="component" value="Unassembled WGS sequence"/>
</dbReference>
<evidence type="ECO:0000313" key="3">
    <source>
        <dbReference type="Proteomes" id="UP001209701"/>
    </source>
</evidence>
<dbReference type="PANTHER" id="PTHR30390">
    <property type="entry name" value="SEDOHEPTULOSE 7-PHOSPHATE ISOMERASE / DNAA INITIATOR-ASSOCIATING FACTOR FOR REPLICATION INITIATION"/>
    <property type="match status" value="1"/>
</dbReference>
<dbReference type="Pfam" id="PF13580">
    <property type="entry name" value="SIS_2"/>
    <property type="match status" value="1"/>
</dbReference>
<comment type="caution">
    <text evidence="2">The sequence shown here is derived from an EMBL/GenBank/DDBJ whole genome shotgun (WGS) entry which is preliminary data.</text>
</comment>
<accession>A0ABT2YEV3</accession>
<dbReference type="Gene3D" id="3.40.50.10490">
    <property type="entry name" value="Glucose-6-phosphate isomerase like protein, domain 1"/>
    <property type="match status" value="1"/>
</dbReference>
<dbReference type="SUPFAM" id="SSF53697">
    <property type="entry name" value="SIS domain"/>
    <property type="match status" value="1"/>
</dbReference>
<proteinExistence type="predicted"/>
<reference evidence="2 3" key="1">
    <citation type="submission" date="2021-11" db="EMBL/GenBank/DDBJ databases">
        <authorList>
            <person name="Liang Q."/>
            <person name="Mou H."/>
            <person name="Liu Z."/>
        </authorList>
    </citation>
    <scope>NUCLEOTIDE SEQUENCE [LARGE SCALE GENOMIC DNA]</scope>
    <source>
        <strain evidence="2 3">CHU3</strain>
    </source>
</reference>
<feature type="domain" description="SIS" evidence="1">
    <location>
        <begin position="31"/>
        <end position="191"/>
    </location>
</feature>
<dbReference type="InterPro" id="IPR001347">
    <property type="entry name" value="SIS_dom"/>
</dbReference>